<comment type="caution">
    <text evidence="1">The sequence shown here is derived from an EMBL/GenBank/DDBJ whole genome shotgun (WGS) entry which is preliminary data.</text>
</comment>
<protein>
    <submittedName>
        <fullName evidence="1">Uncharacterized protein</fullName>
    </submittedName>
</protein>
<keyword evidence="2" id="KW-1185">Reference proteome</keyword>
<dbReference type="Proteomes" id="UP000234503">
    <property type="component" value="Unassembled WGS sequence"/>
</dbReference>
<proteinExistence type="predicted"/>
<dbReference type="AlphaFoldDB" id="A0A2N5E6J8"/>
<dbReference type="RefSeq" id="WP_101823843.1">
    <property type="nucleotide sequence ID" value="NZ_PJZH01000005.1"/>
</dbReference>
<organism evidence="1 2">
    <name type="scientific">Chimaeribacter coloradensis</name>
    <dbReference type="NCBI Taxonomy" id="2060068"/>
    <lineage>
        <taxon>Bacteria</taxon>
        <taxon>Pseudomonadati</taxon>
        <taxon>Pseudomonadota</taxon>
        <taxon>Gammaproteobacteria</taxon>
        <taxon>Enterobacterales</taxon>
        <taxon>Yersiniaceae</taxon>
        <taxon>Chimaeribacter</taxon>
    </lineage>
</organism>
<evidence type="ECO:0000313" key="1">
    <source>
        <dbReference type="EMBL" id="PLR36942.1"/>
    </source>
</evidence>
<reference evidence="1 2" key="1">
    <citation type="submission" date="2017-12" db="EMBL/GenBank/DDBJ databases">
        <title>Characterization of six clinical isolates of Enterochimera gen. nov., a novel genus of the Yersiniaciae family and the three species Enterochimera arupensis sp. nov., Enterochimera coloradensis sp. nov, and Enterochimera californica sp. nov.</title>
        <authorList>
            <person name="Rossi A."/>
            <person name="Fisher M."/>
        </authorList>
    </citation>
    <scope>NUCLEOTIDE SEQUENCE [LARGE SCALE GENOMIC DNA]</scope>
    <source>
        <strain evidence="2">2016-Iso4</strain>
    </source>
</reference>
<accession>A0A2N5E6J8</accession>
<evidence type="ECO:0000313" key="2">
    <source>
        <dbReference type="Proteomes" id="UP000234503"/>
    </source>
</evidence>
<sequence length="292" mass="33509">MFIKEAGIYNFRLSNYFLSVGIMKVITVTIDGENYNFATHENQTGLYVRGTTAPAAENKVIVVTVPRVIVVTRNNGDILFILRGAEKDEYSVITAQKLYDKLAYQWFEPLADNYRELLYVNTSDDVKEAYRHFTWEDIDKFACVDRFALSYHKNMPGDWKKNPEGGAGYLLTMIEGMPYWCDAIGQIPFAVDTYRLHKNIPETINTGIAWGTGIAKDAFMKNKDYSNKYDNFFVLRGALYAAKKFTYEISPHRDNYPSVNVVENIQPINASLLGQAISQQDFDNYAIWNKKR</sequence>
<name>A0A2N5E6J8_9GAMM</name>
<dbReference type="EMBL" id="PJZH01000005">
    <property type="protein sequence ID" value="PLR36942.1"/>
    <property type="molecule type" value="Genomic_DNA"/>
</dbReference>
<gene>
    <name evidence="1" type="ORF">CYR32_07895</name>
</gene>
<dbReference type="OrthoDB" id="6504245at2"/>